<proteinExistence type="predicted"/>
<feature type="chain" id="PRO_5009583425" description="DUF5667 domain-containing protein" evidence="3">
    <location>
        <begin position="27"/>
        <end position="235"/>
    </location>
</feature>
<dbReference type="EMBL" id="MHQK01000032">
    <property type="protein sequence ID" value="OHA01225.1"/>
    <property type="molecule type" value="Genomic_DNA"/>
</dbReference>
<evidence type="ECO:0000313" key="5">
    <source>
        <dbReference type="Proteomes" id="UP000178710"/>
    </source>
</evidence>
<evidence type="ECO:0000256" key="2">
    <source>
        <dbReference type="SAM" id="Phobius"/>
    </source>
</evidence>
<sequence length="235" mass="26515">MRFLSGVLASVIILFSSGFFPSVVEAKQNTCDPEGESYDARACFEYVQTLEAKNASVKRDLAAARRDTSALKSRLKDAEVRHTRASDDSRLDAVSRAWKIRALETTVKILSEEKEIAWGYVNTVSRTLALVIGLVLIGGIAVLAVRARPAFVRARHAIEMRDKKIRELEAKLRSEADAKHMAQGDVAALRLELFHSKSDLLRVRGSYNNFRRYVKQEMSRFETIRDTLFRTHATV</sequence>
<evidence type="ECO:0008006" key="6">
    <source>
        <dbReference type="Google" id="ProtNLM"/>
    </source>
</evidence>
<accession>A0A1G2KPA4</accession>
<feature type="signal peptide" evidence="3">
    <location>
        <begin position="1"/>
        <end position="26"/>
    </location>
</feature>
<keyword evidence="2" id="KW-1133">Transmembrane helix</keyword>
<organism evidence="4 5">
    <name type="scientific">Candidatus Sungbacteria bacterium RIFCSPHIGHO2_02_FULL_49_20</name>
    <dbReference type="NCBI Taxonomy" id="1802272"/>
    <lineage>
        <taxon>Bacteria</taxon>
        <taxon>Candidatus Sungiibacteriota</taxon>
    </lineage>
</organism>
<feature type="coiled-coil region" evidence="1">
    <location>
        <begin position="47"/>
        <end position="81"/>
    </location>
</feature>
<dbReference type="Proteomes" id="UP000178710">
    <property type="component" value="Unassembled WGS sequence"/>
</dbReference>
<dbReference type="AlphaFoldDB" id="A0A1G2KPA4"/>
<keyword evidence="2" id="KW-0472">Membrane</keyword>
<evidence type="ECO:0000256" key="3">
    <source>
        <dbReference type="SAM" id="SignalP"/>
    </source>
</evidence>
<gene>
    <name evidence="4" type="ORF">A3C12_03445</name>
</gene>
<keyword evidence="2" id="KW-0812">Transmembrane</keyword>
<reference evidence="4 5" key="1">
    <citation type="journal article" date="2016" name="Nat. Commun.">
        <title>Thousands of microbial genomes shed light on interconnected biogeochemical processes in an aquifer system.</title>
        <authorList>
            <person name="Anantharaman K."/>
            <person name="Brown C.T."/>
            <person name="Hug L.A."/>
            <person name="Sharon I."/>
            <person name="Castelle C.J."/>
            <person name="Probst A.J."/>
            <person name="Thomas B.C."/>
            <person name="Singh A."/>
            <person name="Wilkins M.J."/>
            <person name="Karaoz U."/>
            <person name="Brodie E.L."/>
            <person name="Williams K.H."/>
            <person name="Hubbard S.S."/>
            <person name="Banfield J.F."/>
        </authorList>
    </citation>
    <scope>NUCLEOTIDE SEQUENCE [LARGE SCALE GENOMIC DNA]</scope>
</reference>
<feature type="transmembrane region" description="Helical" evidence="2">
    <location>
        <begin position="127"/>
        <end position="145"/>
    </location>
</feature>
<keyword evidence="3" id="KW-0732">Signal</keyword>
<name>A0A1G2KPA4_9BACT</name>
<protein>
    <recommendedName>
        <fullName evidence="6">DUF5667 domain-containing protein</fullName>
    </recommendedName>
</protein>
<evidence type="ECO:0000256" key="1">
    <source>
        <dbReference type="SAM" id="Coils"/>
    </source>
</evidence>
<evidence type="ECO:0000313" key="4">
    <source>
        <dbReference type="EMBL" id="OHA01225.1"/>
    </source>
</evidence>
<comment type="caution">
    <text evidence="4">The sequence shown here is derived from an EMBL/GenBank/DDBJ whole genome shotgun (WGS) entry which is preliminary data.</text>
</comment>
<keyword evidence="1" id="KW-0175">Coiled coil</keyword>